<dbReference type="EMBL" id="JACEFG010000003">
    <property type="protein sequence ID" value="MBA2176415.1"/>
    <property type="molecule type" value="Genomic_DNA"/>
</dbReference>
<dbReference type="RefSeq" id="WP_181473436.1">
    <property type="nucleotide sequence ID" value="NZ_JACEFG010000003.1"/>
</dbReference>
<dbReference type="AlphaFoldDB" id="A0A838CXC5"/>
<gene>
    <name evidence="5" type="ORF">H0266_16070</name>
</gene>
<evidence type="ECO:0000256" key="3">
    <source>
        <dbReference type="ARBA" id="ARBA00022840"/>
    </source>
</evidence>
<dbReference type="Proteomes" id="UP000571017">
    <property type="component" value="Unassembled WGS sequence"/>
</dbReference>
<dbReference type="NCBIfam" id="TIGR00724">
    <property type="entry name" value="urea_amlyse_rel"/>
    <property type="match status" value="1"/>
</dbReference>
<dbReference type="Gene3D" id="2.40.100.10">
    <property type="entry name" value="Cyclophilin-like"/>
    <property type="match status" value="1"/>
</dbReference>
<dbReference type="InterPro" id="IPR029000">
    <property type="entry name" value="Cyclophilin-like_dom_sf"/>
</dbReference>
<dbReference type="GO" id="GO:0016787">
    <property type="term" value="F:hydrolase activity"/>
    <property type="evidence" value="ECO:0007669"/>
    <property type="project" value="UniProtKB-KW"/>
</dbReference>
<protein>
    <submittedName>
        <fullName evidence="5">Biotin-dependent carboxyltransferase family protein</fullName>
    </submittedName>
</protein>
<keyword evidence="6" id="KW-1185">Reference proteome</keyword>
<accession>A0A838CXC5</accession>
<dbReference type="Pfam" id="PF02626">
    <property type="entry name" value="CT_A_B"/>
    <property type="match status" value="1"/>
</dbReference>
<keyword evidence="5" id="KW-0808">Transferase</keyword>
<dbReference type="SUPFAM" id="SSF50891">
    <property type="entry name" value="Cyclophilin-like"/>
    <property type="match status" value="1"/>
</dbReference>
<comment type="caution">
    <text evidence="5">The sequence shown here is derived from an EMBL/GenBank/DDBJ whole genome shotgun (WGS) entry which is preliminary data.</text>
</comment>
<keyword evidence="2" id="KW-0378">Hydrolase</keyword>
<dbReference type="SMART" id="SM00797">
    <property type="entry name" value="AHS2"/>
    <property type="match status" value="1"/>
</dbReference>
<evidence type="ECO:0000259" key="4">
    <source>
        <dbReference type="SMART" id="SM00797"/>
    </source>
</evidence>
<dbReference type="InterPro" id="IPR003778">
    <property type="entry name" value="CT_A_B"/>
</dbReference>
<evidence type="ECO:0000256" key="2">
    <source>
        <dbReference type="ARBA" id="ARBA00022801"/>
    </source>
</evidence>
<dbReference type="GO" id="GO:0016740">
    <property type="term" value="F:transferase activity"/>
    <property type="evidence" value="ECO:0007669"/>
    <property type="project" value="UniProtKB-KW"/>
</dbReference>
<sequence length="333" mass="37045">MLKVMKSGLMTTIQDLGRHGYQKEGVVVSGAMDEVAHRVSNRLVGNPSSFPTLEITLMGPVIEFEEDALIALCGGDLAPLIDGHPVDSWRPIFVRKGCELRFGRLQTGFRVYMAVAGGYDIPPVMHSTSTYLRAKLGGYKGRALEDGDRLSTLSPSEEVYRVMERLRHECGDASFKEDRFRVATDFTHPVESGQTIRVTKGTEYDSFSTESVQAFETEPFTINSKSDRMGCRLIGPALTRQTDEDLISEAVAFGTIQVPTDGTPILLLADRQTTGGYPRIAQVATVDLPKVAQLKPGEDIHFELITHEQSQWLYVEREKRLQQLFVGIQSKFN</sequence>
<dbReference type="GO" id="GO:0005524">
    <property type="term" value="F:ATP binding"/>
    <property type="evidence" value="ECO:0007669"/>
    <property type="project" value="UniProtKB-KW"/>
</dbReference>
<dbReference type="PANTHER" id="PTHR43309">
    <property type="entry name" value="5-OXOPROLINASE SUBUNIT C"/>
    <property type="match status" value="1"/>
</dbReference>
<evidence type="ECO:0000313" key="6">
    <source>
        <dbReference type="Proteomes" id="UP000571017"/>
    </source>
</evidence>
<dbReference type="InterPro" id="IPR052708">
    <property type="entry name" value="PxpC"/>
</dbReference>
<name>A0A838CXC5_9BACI</name>
<proteinExistence type="predicted"/>
<organism evidence="5 6">
    <name type="scientific">Halobacillus locisalis</name>
    <dbReference type="NCBI Taxonomy" id="220753"/>
    <lineage>
        <taxon>Bacteria</taxon>
        <taxon>Bacillati</taxon>
        <taxon>Bacillota</taxon>
        <taxon>Bacilli</taxon>
        <taxon>Bacillales</taxon>
        <taxon>Bacillaceae</taxon>
        <taxon>Halobacillus</taxon>
    </lineage>
</organism>
<reference evidence="5 6" key="1">
    <citation type="journal article" date="2004" name="Extremophiles">
        <title>Halobacillus locisalis sp. nov., a halophilic bacterium isolated from a marine solar saltern of the Yellow Sea in Korea.</title>
        <authorList>
            <person name="Yoon J.H."/>
            <person name="Kang K.H."/>
            <person name="Oh T.K."/>
            <person name="Park Y.H."/>
        </authorList>
    </citation>
    <scope>NUCLEOTIDE SEQUENCE [LARGE SCALE GENOMIC DNA]</scope>
    <source>
        <strain evidence="5 6">KCTC 3788</strain>
    </source>
</reference>
<keyword evidence="1" id="KW-0547">Nucleotide-binding</keyword>
<keyword evidence="3" id="KW-0067">ATP-binding</keyword>
<evidence type="ECO:0000256" key="1">
    <source>
        <dbReference type="ARBA" id="ARBA00022741"/>
    </source>
</evidence>
<evidence type="ECO:0000313" key="5">
    <source>
        <dbReference type="EMBL" id="MBA2176415.1"/>
    </source>
</evidence>
<dbReference type="PANTHER" id="PTHR43309:SF5">
    <property type="entry name" value="5-OXOPROLINASE SUBUNIT C"/>
    <property type="match status" value="1"/>
</dbReference>
<feature type="domain" description="Carboxyltransferase" evidence="4">
    <location>
        <begin position="23"/>
        <end position="320"/>
    </location>
</feature>